<comment type="caution">
    <text evidence="17">The sequence shown here is derived from an EMBL/GenBank/DDBJ whole genome shotgun (WGS) entry which is preliminary data.</text>
</comment>
<comment type="function">
    <text evidence="14">Potassium channel.</text>
</comment>
<feature type="domain" description="Cyclic nucleotide-binding" evidence="15">
    <location>
        <begin position="408"/>
        <end position="527"/>
    </location>
</feature>
<name>A0ABD3B4U7_9GENT</name>
<dbReference type="InterPro" id="IPR000595">
    <property type="entry name" value="cNMP-bd_dom"/>
</dbReference>
<dbReference type="Pfam" id="PF00520">
    <property type="entry name" value="Ion_trans"/>
    <property type="match status" value="1"/>
</dbReference>
<comment type="subcellular location">
    <subcellularLocation>
        <location evidence="1 14">Membrane</location>
        <topology evidence="1 14">Multi-pass membrane protein</topology>
    </subcellularLocation>
</comment>
<keyword evidence="8 14" id="KW-0630">Potassium</keyword>
<keyword evidence="18" id="KW-1185">Reference proteome</keyword>
<feature type="transmembrane region" description="Helical" evidence="14">
    <location>
        <begin position="127"/>
        <end position="145"/>
    </location>
</feature>
<protein>
    <recommendedName>
        <fullName evidence="14">Potassium channel</fullName>
    </recommendedName>
</protein>
<dbReference type="PRINTS" id="PR01415">
    <property type="entry name" value="ANKYRIN"/>
</dbReference>
<dbReference type="EMBL" id="JBJUIK010000001">
    <property type="protein sequence ID" value="KAL3538538.1"/>
    <property type="molecule type" value="Genomic_DNA"/>
</dbReference>
<evidence type="ECO:0000313" key="18">
    <source>
        <dbReference type="Proteomes" id="UP001630127"/>
    </source>
</evidence>
<dbReference type="SUPFAM" id="SSF81324">
    <property type="entry name" value="Voltage-gated potassium channels"/>
    <property type="match status" value="1"/>
</dbReference>
<keyword evidence="9 14" id="KW-1133">Transmembrane helix</keyword>
<dbReference type="Proteomes" id="UP001630127">
    <property type="component" value="Unassembled WGS sequence"/>
</dbReference>
<dbReference type="InterPro" id="IPR036770">
    <property type="entry name" value="Ankyrin_rpt-contain_sf"/>
</dbReference>
<dbReference type="SMART" id="SM00100">
    <property type="entry name" value="cNMP"/>
    <property type="match status" value="1"/>
</dbReference>
<dbReference type="PANTHER" id="PTHR45743:SF21">
    <property type="entry name" value="POTASSIUM CHANNEL AKT2_3"/>
    <property type="match status" value="1"/>
</dbReference>
<dbReference type="SUPFAM" id="SSF48403">
    <property type="entry name" value="Ankyrin repeat"/>
    <property type="match status" value="1"/>
</dbReference>
<evidence type="ECO:0000256" key="13">
    <source>
        <dbReference type="PROSITE-ProRule" id="PRU00023"/>
    </source>
</evidence>
<comment type="caution">
    <text evidence="14">Lacks conserved residue(s) required for the propagation of feature annotation.</text>
</comment>
<dbReference type="InterPro" id="IPR005821">
    <property type="entry name" value="Ion_trans_dom"/>
</dbReference>
<evidence type="ECO:0000256" key="10">
    <source>
        <dbReference type="ARBA" id="ARBA00023065"/>
    </source>
</evidence>
<keyword evidence="3 14" id="KW-0813">Transport</keyword>
<dbReference type="SMART" id="SM00248">
    <property type="entry name" value="ANK"/>
    <property type="match status" value="4"/>
</dbReference>
<dbReference type="AlphaFoldDB" id="A0ABD3B4U7"/>
<comment type="similarity">
    <text evidence="2 14">Belongs to the potassium channel family. Plant (TC 1.A.1.4) subfamily.</text>
</comment>
<evidence type="ECO:0000256" key="14">
    <source>
        <dbReference type="RuleBase" id="RU369015"/>
    </source>
</evidence>
<accession>A0ABD3B4U7</accession>
<dbReference type="Gene3D" id="1.25.40.20">
    <property type="entry name" value="Ankyrin repeat-containing domain"/>
    <property type="match status" value="1"/>
</dbReference>
<feature type="transmembrane region" description="Helical" evidence="14">
    <location>
        <begin position="94"/>
        <end position="115"/>
    </location>
</feature>
<keyword evidence="4 14" id="KW-0633">Potassium transport</keyword>
<evidence type="ECO:0000256" key="9">
    <source>
        <dbReference type="ARBA" id="ARBA00022989"/>
    </source>
</evidence>
<comment type="domain">
    <text evidence="14">The segment S4 is probably the voltage-sensor and is characterized by a series of positively charged amino acids. The pore-forming region H5 is enclosed by the transmembrane segments S5 and S6 in the Shaker-type (1P/6TM) and contains the GYGD signature motif which seems to be involved in potassium selectivity.</text>
</comment>
<evidence type="ECO:0000259" key="16">
    <source>
        <dbReference type="PROSITE" id="PS51490"/>
    </source>
</evidence>
<keyword evidence="11 14" id="KW-0472">Membrane</keyword>
<dbReference type="PROSITE" id="PS50088">
    <property type="entry name" value="ANK_REPEAT"/>
    <property type="match status" value="2"/>
</dbReference>
<dbReference type="PROSITE" id="PS50297">
    <property type="entry name" value="ANK_REP_REGION"/>
    <property type="match status" value="2"/>
</dbReference>
<keyword evidence="6 14" id="KW-0631">Potassium channel</keyword>
<dbReference type="InterPro" id="IPR003938">
    <property type="entry name" value="K_chnl_volt-dep_EAG/ELK/ERG"/>
</dbReference>
<feature type="repeat" description="ANK" evidence="13">
    <location>
        <begin position="681"/>
        <end position="713"/>
    </location>
</feature>
<dbReference type="GO" id="GO:0034702">
    <property type="term" value="C:monoatomic ion channel complex"/>
    <property type="evidence" value="ECO:0007669"/>
    <property type="project" value="UniProtKB-KW"/>
</dbReference>
<proteinExistence type="inferred from homology"/>
<dbReference type="InterPro" id="IPR002110">
    <property type="entry name" value="Ankyrin_rpt"/>
</dbReference>
<keyword evidence="10 14" id="KW-0406">Ion transport</keyword>
<dbReference type="PROSITE" id="PS51490">
    <property type="entry name" value="KHA"/>
    <property type="match status" value="1"/>
</dbReference>
<dbReference type="PROSITE" id="PS50042">
    <property type="entry name" value="CNMP_BINDING_3"/>
    <property type="match status" value="1"/>
</dbReference>
<dbReference type="PRINTS" id="PR01463">
    <property type="entry name" value="EAGCHANLFMLY"/>
</dbReference>
<dbReference type="GO" id="GO:0005249">
    <property type="term" value="F:voltage-gated potassium channel activity"/>
    <property type="evidence" value="ECO:0007669"/>
    <property type="project" value="UniProtKB-UniRule"/>
</dbReference>
<evidence type="ECO:0000256" key="11">
    <source>
        <dbReference type="ARBA" id="ARBA00023136"/>
    </source>
</evidence>
<evidence type="ECO:0000256" key="7">
    <source>
        <dbReference type="ARBA" id="ARBA00022882"/>
    </source>
</evidence>
<keyword evidence="7 14" id="KW-0851">Voltage-gated channel</keyword>
<evidence type="ECO:0000259" key="15">
    <source>
        <dbReference type="PROSITE" id="PS50042"/>
    </source>
</evidence>
<dbReference type="Pfam" id="PF11834">
    <property type="entry name" value="KHA"/>
    <property type="match status" value="1"/>
</dbReference>
<dbReference type="CDD" id="cd00038">
    <property type="entry name" value="CAP_ED"/>
    <property type="match status" value="1"/>
</dbReference>
<dbReference type="Gene3D" id="1.10.287.630">
    <property type="entry name" value="Helix hairpin bin"/>
    <property type="match status" value="1"/>
</dbReference>
<dbReference type="Pfam" id="PF00027">
    <property type="entry name" value="cNMP_binding"/>
    <property type="match status" value="1"/>
</dbReference>
<dbReference type="InterPro" id="IPR014710">
    <property type="entry name" value="RmlC-like_jellyroll"/>
</dbReference>
<gene>
    <name evidence="17" type="ORF">ACH5RR_001904</name>
</gene>
<dbReference type="FunFam" id="1.10.287.70:FF:000123">
    <property type="entry name" value="Potassium channel KAT3"/>
    <property type="match status" value="1"/>
</dbReference>
<evidence type="ECO:0000256" key="5">
    <source>
        <dbReference type="ARBA" id="ARBA00022692"/>
    </source>
</evidence>
<evidence type="ECO:0000256" key="12">
    <source>
        <dbReference type="ARBA" id="ARBA00023303"/>
    </source>
</evidence>
<dbReference type="Pfam" id="PF12796">
    <property type="entry name" value="Ank_2"/>
    <property type="match status" value="2"/>
</dbReference>
<feature type="repeat" description="ANK" evidence="13">
    <location>
        <begin position="584"/>
        <end position="616"/>
    </location>
</feature>
<dbReference type="InterPro" id="IPR021789">
    <property type="entry name" value="KHA_dom"/>
</dbReference>
<evidence type="ECO:0000256" key="4">
    <source>
        <dbReference type="ARBA" id="ARBA00022538"/>
    </source>
</evidence>
<keyword evidence="13" id="KW-0040">ANK repeat</keyword>
<evidence type="ECO:0000256" key="3">
    <source>
        <dbReference type="ARBA" id="ARBA00022448"/>
    </source>
</evidence>
<evidence type="ECO:0000256" key="1">
    <source>
        <dbReference type="ARBA" id="ARBA00004141"/>
    </source>
</evidence>
<feature type="transmembrane region" description="Helical" evidence="14">
    <location>
        <begin position="229"/>
        <end position="250"/>
    </location>
</feature>
<dbReference type="Gene3D" id="1.10.287.70">
    <property type="match status" value="1"/>
</dbReference>
<feature type="transmembrane region" description="Helical" evidence="14">
    <location>
        <begin position="275"/>
        <end position="294"/>
    </location>
</feature>
<evidence type="ECO:0000256" key="2">
    <source>
        <dbReference type="ARBA" id="ARBA00007929"/>
    </source>
</evidence>
<dbReference type="FunFam" id="2.60.120.10:FF:000074">
    <property type="entry name" value="Potassium channel KAT2"/>
    <property type="match status" value="1"/>
</dbReference>
<organism evidence="17 18">
    <name type="scientific">Cinchona calisaya</name>
    <dbReference type="NCBI Taxonomy" id="153742"/>
    <lineage>
        <taxon>Eukaryota</taxon>
        <taxon>Viridiplantae</taxon>
        <taxon>Streptophyta</taxon>
        <taxon>Embryophyta</taxon>
        <taxon>Tracheophyta</taxon>
        <taxon>Spermatophyta</taxon>
        <taxon>Magnoliopsida</taxon>
        <taxon>eudicotyledons</taxon>
        <taxon>Gunneridae</taxon>
        <taxon>Pentapetalae</taxon>
        <taxon>asterids</taxon>
        <taxon>lamiids</taxon>
        <taxon>Gentianales</taxon>
        <taxon>Rubiaceae</taxon>
        <taxon>Cinchonoideae</taxon>
        <taxon>Cinchoneae</taxon>
        <taxon>Cinchona</taxon>
    </lineage>
</organism>
<keyword evidence="12 14" id="KW-0407">Ion channel</keyword>
<evidence type="ECO:0000313" key="17">
    <source>
        <dbReference type="EMBL" id="KAL3538538.1"/>
    </source>
</evidence>
<feature type="domain" description="KHA" evidence="16">
    <location>
        <begin position="772"/>
        <end position="851"/>
    </location>
</feature>
<dbReference type="SUPFAM" id="SSF51206">
    <property type="entry name" value="cAMP-binding domain-like"/>
    <property type="match status" value="1"/>
</dbReference>
<dbReference type="InterPro" id="IPR045319">
    <property type="entry name" value="KAT/AKT"/>
</dbReference>
<keyword evidence="5 14" id="KW-0812">Transmembrane</keyword>
<evidence type="ECO:0000256" key="6">
    <source>
        <dbReference type="ARBA" id="ARBA00022826"/>
    </source>
</evidence>
<reference evidence="17 18" key="1">
    <citation type="submission" date="2024-11" db="EMBL/GenBank/DDBJ databases">
        <title>A near-complete genome assembly of Cinchona calisaya.</title>
        <authorList>
            <person name="Lian D.C."/>
            <person name="Zhao X.W."/>
            <person name="Wei L."/>
        </authorList>
    </citation>
    <scope>NUCLEOTIDE SEQUENCE [LARGE SCALE GENOMIC DNA]</scope>
    <source>
        <tissue evidence="17">Nenye</tissue>
    </source>
</reference>
<feature type="transmembrane region" description="Helical" evidence="14">
    <location>
        <begin position="306"/>
        <end position="324"/>
    </location>
</feature>
<evidence type="ECO:0000256" key="8">
    <source>
        <dbReference type="ARBA" id="ARBA00022958"/>
    </source>
</evidence>
<dbReference type="InterPro" id="IPR018490">
    <property type="entry name" value="cNMP-bd_dom_sf"/>
</dbReference>
<dbReference type="Gene3D" id="2.60.120.10">
    <property type="entry name" value="Jelly Rolls"/>
    <property type="match status" value="1"/>
</dbReference>
<comment type="subunit">
    <text evidence="14">The potassium channel is composed of a homo- or heterotetrameric complex of pore-forming subunits.</text>
</comment>
<comment type="domain">
    <text evidence="14">The KHA domain (rich in hydrophobic and acidic residues) present in the C-terminal part is likely to be important for tetramerization.</text>
</comment>
<dbReference type="PANTHER" id="PTHR45743">
    <property type="entry name" value="POTASSIUM CHANNEL AKT1"/>
    <property type="match status" value="1"/>
</dbReference>
<sequence>MEKKFWAYSLSSCSSMNKTGKKSLEGHHDKAEKLCHECEEDGSSTSGSKDLNLRNLSKLILPPLGASSYNQNQTEFNGRIISPMDSRYRNWETLMVLLVAYSAWVCPFEIAFLNSHPHKGLYIADNIIDLFFAVDIVLTFFVAYIDPRTQLLVIDSSKIAKRYLSIWFLMDVASTIPFETIAFLFTGKHQIGVTYSVLEMLRLWRIRRVKNFFTRLEKDIRFSYFWVRCARLLSVTLLLVHCSGCLYYLLADRYPHQGKTWIAAVNPNFRETSLWFRYISALYWSITTMSTVGYGDVHAVNAVEMIFIIFYVLFNLGLTAYIIGNMTNLVVEGTHRTMEFRSSIEAASNFVNRNRLPQRLREQILAYMCLRFKAESLNQQHLMEQLPKSICKSIRRHLFLPTVEKVYLFKDVSRENLLHLVADMKAEYIPPREDVILHNEAPDDIYVIVSGEVEIITCEMEKERVIWTLKSGDMFGEVGAFCCRPQCFTYRTKILSQLLTLKTSTLIEAMKTKREDNIAMIKNFLKYHKNLKNLCLGDLFLEGVEEDGNPNLSINLLTVASTGNAALLDELLEAGLDPDIGDSKGRTALHIVAAKGHEECVLVLLKHKCNINLQDSDGNTAIWESIAAKHQSIFRILYHWASISDSYVAGDLLCTAAKRNDSAAMKELLKHGLHVDSKDCHGMTAIQVAIAENHIDMIKLLLINGAEVDDTIKYNLSMLNLNEMLHNREVGHRITVPNTACQDGFKWIQEKHECNSAGCCSERSCPSRVSIRVSIYRGHPGIRRDKCYREPGRLIRLSNSFTELKSIAGEKFGFDATNAVVINEEGAEIDSIEVIRDNDKLFIIEDPNFLM</sequence>